<accession>A0A327VPT5</accession>
<feature type="domain" description="Ig-like" evidence="1">
    <location>
        <begin position="984"/>
        <end position="1066"/>
    </location>
</feature>
<feature type="domain" description="Ig-like" evidence="1">
    <location>
        <begin position="1318"/>
        <end position="1397"/>
    </location>
</feature>
<feature type="domain" description="Ig-like" evidence="1">
    <location>
        <begin position="1226"/>
        <end position="1308"/>
    </location>
</feature>
<name>A0A327VPT5_9BACT</name>
<evidence type="ECO:0000313" key="2">
    <source>
        <dbReference type="EMBL" id="RAJ75387.1"/>
    </source>
</evidence>
<gene>
    <name evidence="2" type="ORF">CLV59_1091</name>
</gene>
<evidence type="ECO:0000313" key="3">
    <source>
        <dbReference type="Proteomes" id="UP000249819"/>
    </source>
</evidence>
<evidence type="ECO:0000259" key="1">
    <source>
        <dbReference type="Pfam" id="PF19081"/>
    </source>
</evidence>
<feature type="domain" description="Ig-like" evidence="1">
    <location>
        <begin position="1496"/>
        <end position="1581"/>
    </location>
</feature>
<feature type="domain" description="Ig-like" evidence="1">
    <location>
        <begin position="116"/>
        <end position="198"/>
    </location>
</feature>
<dbReference type="InterPro" id="IPR044023">
    <property type="entry name" value="Ig_7"/>
</dbReference>
<dbReference type="Pfam" id="PF19081">
    <property type="entry name" value="Ig_7"/>
    <property type="match status" value="8"/>
</dbReference>
<dbReference type="RefSeq" id="WP_211324022.1">
    <property type="nucleotide sequence ID" value="NZ_QLMA01000009.1"/>
</dbReference>
<feature type="domain" description="Ig-like" evidence="1">
    <location>
        <begin position="550"/>
        <end position="632"/>
    </location>
</feature>
<sequence length="1590" mass="162430">PVQVVVKALGAPTDIVLADTTTACTTGNAVLAPTANPASGITNPTFSWYFDAAKTQPITNATVGGTTYAIDSTGKLTITGLAVGTYTYYVAIAGSNRCPNAAGNLKAAVVNIVTAPAPPVVAGAVVVATGQTASLTATPVPGATINWYADSTTTTVLGSGTPFVVGPFSNPGTYTYWAGVSIPGACSSARVPVVVTVTGPVVPPTACNVATSQTSGTTLGCILCSVQNPTFDIDSSTTNFTTLAMPVGLLGGSVYQELIFPNTGSATDSIQVTLGTSTALADVSLLGGTVLTVYNGTTKVSADTLSNLLTLRLLSGNQQFIATIPTGAAYDRVEIRLTGVANLLNSINIYGARIIYPNPTINTPHDTVCVNTKATLTVTPSAGTGVHWYADSTSTTVLGSNPTYTTDTLKTPGIVTYWVAVYGGPQNCENPNRIPVQVVVTPLGTPADINLADTTIACANGNAVLAPTANPASGITNPTFSWYFDAAKTQPITNATVGGVTYVIDSTGKLTITGLAVGTYTYYVAIAGSNRCGNAPGNLKSAVVDVVTTPAPPVVAGAVVIATGQTASLTATPVPGATINWYADSTTTTVLGSGTPFVVGPFNSPGTFTYWAAVVVPGGCSSARVPVVVTVTGPVVPPTACNVATSQTSGTTLGCILCSVQNPTFDIDSSTTNFTTLAMPVGLLGGSVYQELIFPSTGNATDSIQVTLGTSTALADVSLLGGTVLTVYNGTTKVSADTLSNLLTLRLLSGNQQFIATIPTGAAYDRVEIRLTGVANLLNSINIYGARIIYPNPTINTPHDTVCANTRATLTVTPATGTGVHWYADSTSTTVLSSSNTYTTDTLKTPGIVTYWLAVYGGPQNCENPNRIPVQVVVTPLGTPADINLADTTIACANGNAVLAPTANPASGITNPTFSWYFDAAKTQPITNATVGGVTYVIDSTGKLTISGLAVGTYTYYVAIAGSNRCGNAPGNLKSAVVDVVTTPAPPVVAGAVVVATGQTASLTATPVPGATINWYADSTTTTVLGSGTPFVVGPFNSPGIFTYWAAVVVPGGCSSARVPVVVTVTGPVVPPTACNMATSQVSGTTLGCILCSVQNPTFDIDSSTTNFTTLAMPVGLLGGSVYQQLIFPSTGNATDSIRVTLGSSVNLVDASLLGGTVLTVYNGTTQVSADTLSHLLTLELLGGGSQIIATIPTGAPYDRVQVTLTGVANLLNSINIYGARIIYPNPTVNTPHDTICANTAATLTVTPATGTGVHWYADSTSTTVLSSSNTYTTDTLRTPGIVTYWLAVYGGPQNCENPNRIPVPVVVLANPTPIADTSNPSTVCISNLPVTLKVVAQPGVTYTWYDSTGNVLVANSNAYTTSNTLAVGPHTFFVEGTTANGCNNGNAKTPITITVTNGSLPSDITIDSVRNGCVGDTIRLVPTSTTVPNPVFMWYADQQKTMPITNGVNPATGVLTLTNLAVGSYTYYVSVSNNGNCANAPGNLKPVTVNITAIPPAPVADSSNPTSVCQSNLPATLKVIAQPGITYTWYDSVGNVLPAANNVYTTPNTLPVGTYTYYVKANNANGCANDTARTPITLTVFKNAVAADI</sequence>
<feature type="domain" description="Ig-like" evidence="1">
    <location>
        <begin position="358"/>
        <end position="442"/>
    </location>
</feature>
<dbReference type="EMBL" id="QLMA01000009">
    <property type="protein sequence ID" value="RAJ75387.1"/>
    <property type="molecule type" value="Genomic_DNA"/>
</dbReference>
<proteinExistence type="predicted"/>
<keyword evidence="3" id="KW-1185">Reference proteome</keyword>
<comment type="caution">
    <text evidence="2">The sequence shown here is derived from an EMBL/GenBank/DDBJ whole genome shotgun (WGS) entry which is preliminary data.</text>
</comment>
<protein>
    <recommendedName>
        <fullName evidence="1">Ig-like domain-containing protein</fullName>
    </recommendedName>
</protein>
<reference evidence="2 3" key="1">
    <citation type="submission" date="2018-06" db="EMBL/GenBank/DDBJ databases">
        <title>Genomic Encyclopedia of Archaeal and Bacterial Type Strains, Phase II (KMG-II): from individual species to whole genera.</title>
        <authorList>
            <person name="Goeker M."/>
        </authorList>
    </citation>
    <scope>NUCLEOTIDE SEQUENCE [LARGE SCALE GENOMIC DNA]</scope>
    <source>
        <strain evidence="2 3">DSM 29821</strain>
    </source>
</reference>
<organism evidence="2 3">
    <name type="scientific">Chitinophaga dinghuensis</name>
    <dbReference type="NCBI Taxonomy" id="1539050"/>
    <lineage>
        <taxon>Bacteria</taxon>
        <taxon>Pseudomonadati</taxon>
        <taxon>Bacteroidota</taxon>
        <taxon>Chitinophagia</taxon>
        <taxon>Chitinophagales</taxon>
        <taxon>Chitinophagaceae</taxon>
        <taxon>Chitinophaga</taxon>
    </lineage>
</organism>
<dbReference type="Proteomes" id="UP000249819">
    <property type="component" value="Unassembled WGS sequence"/>
</dbReference>
<feature type="non-terminal residue" evidence="2">
    <location>
        <position position="1590"/>
    </location>
</feature>
<feature type="non-terminal residue" evidence="2">
    <location>
        <position position="1"/>
    </location>
</feature>
<feature type="domain" description="Ig-like" evidence="1">
    <location>
        <begin position="792"/>
        <end position="876"/>
    </location>
</feature>